<dbReference type="EMBL" id="KN823009">
    <property type="protein sequence ID" value="KIO27432.1"/>
    <property type="molecule type" value="Genomic_DNA"/>
</dbReference>
<dbReference type="Proteomes" id="UP000054248">
    <property type="component" value="Unassembled WGS sequence"/>
</dbReference>
<name>A0A0C3M180_9AGAM</name>
<protein>
    <submittedName>
        <fullName evidence="1">Uncharacterized protein</fullName>
    </submittedName>
</protein>
<gene>
    <name evidence="1" type="ORF">M407DRAFT_73236</name>
</gene>
<reference evidence="2" key="2">
    <citation type="submission" date="2015-01" db="EMBL/GenBank/DDBJ databases">
        <title>Evolutionary Origins and Diversification of the Mycorrhizal Mutualists.</title>
        <authorList>
            <consortium name="DOE Joint Genome Institute"/>
            <consortium name="Mycorrhizal Genomics Consortium"/>
            <person name="Kohler A."/>
            <person name="Kuo A."/>
            <person name="Nagy L.G."/>
            <person name="Floudas D."/>
            <person name="Copeland A."/>
            <person name="Barry K.W."/>
            <person name="Cichocki N."/>
            <person name="Veneault-Fourrey C."/>
            <person name="LaButti K."/>
            <person name="Lindquist E.A."/>
            <person name="Lipzen A."/>
            <person name="Lundell T."/>
            <person name="Morin E."/>
            <person name="Murat C."/>
            <person name="Riley R."/>
            <person name="Ohm R."/>
            <person name="Sun H."/>
            <person name="Tunlid A."/>
            <person name="Henrissat B."/>
            <person name="Grigoriev I.V."/>
            <person name="Hibbett D.S."/>
            <person name="Martin F."/>
        </authorList>
    </citation>
    <scope>NUCLEOTIDE SEQUENCE [LARGE SCALE GENOMIC DNA]</scope>
    <source>
        <strain evidence="2">MUT 4182</strain>
    </source>
</reference>
<dbReference type="STRING" id="1051891.A0A0C3M180"/>
<evidence type="ECO:0000313" key="2">
    <source>
        <dbReference type="Proteomes" id="UP000054248"/>
    </source>
</evidence>
<reference evidence="1 2" key="1">
    <citation type="submission" date="2014-04" db="EMBL/GenBank/DDBJ databases">
        <authorList>
            <consortium name="DOE Joint Genome Institute"/>
            <person name="Kuo A."/>
            <person name="Girlanda M."/>
            <person name="Perotto S."/>
            <person name="Kohler A."/>
            <person name="Nagy L.G."/>
            <person name="Floudas D."/>
            <person name="Copeland A."/>
            <person name="Barry K.W."/>
            <person name="Cichocki N."/>
            <person name="Veneault-Fourrey C."/>
            <person name="LaButti K."/>
            <person name="Lindquist E.A."/>
            <person name="Lipzen A."/>
            <person name="Lundell T."/>
            <person name="Morin E."/>
            <person name="Murat C."/>
            <person name="Sun H."/>
            <person name="Tunlid A."/>
            <person name="Henrissat B."/>
            <person name="Grigoriev I.V."/>
            <person name="Hibbett D.S."/>
            <person name="Martin F."/>
            <person name="Nordberg H.P."/>
            <person name="Cantor M.N."/>
            <person name="Hua S.X."/>
        </authorList>
    </citation>
    <scope>NUCLEOTIDE SEQUENCE [LARGE SCALE GENOMIC DNA]</scope>
    <source>
        <strain evidence="1 2">MUT 4182</strain>
    </source>
</reference>
<accession>A0A0C3M180</accession>
<keyword evidence="2" id="KW-1185">Reference proteome</keyword>
<dbReference type="AlphaFoldDB" id="A0A0C3M180"/>
<sequence length="222" mass="26373">MLQELKDLQTARLRKLFLPLPGLPILILSFTGRTAITTDSPEFTHIKAFKLQMEINLGHNAFHKLRRTFPELPLPSLKVLRREMKSLSGMSFVLYDMCVNSCMLFAGKYSLLSRCMHCRHPRRRPNRRPYQQFHYLPFIPQIQSLYANTNSARMMRYRHEHQDDNTYRSDGRISDVYDSEIYRKLRQRHVVVDGERLNHKFFSGPRDVFLTCMTDGFQLFKR</sequence>
<evidence type="ECO:0000313" key="1">
    <source>
        <dbReference type="EMBL" id="KIO27432.1"/>
    </source>
</evidence>
<proteinExistence type="predicted"/>
<dbReference type="HOGENOM" id="CLU_007337_2_0_1"/>
<organism evidence="1 2">
    <name type="scientific">Tulasnella calospora MUT 4182</name>
    <dbReference type="NCBI Taxonomy" id="1051891"/>
    <lineage>
        <taxon>Eukaryota</taxon>
        <taxon>Fungi</taxon>
        <taxon>Dikarya</taxon>
        <taxon>Basidiomycota</taxon>
        <taxon>Agaricomycotina</taxon>
        <taxon>Agaricomycetes</taxon>
        <taxon>Cantharellales</taxon>
        <taxon>Tulasnellaceae</taxon>
        <taxon>Tulasnella</taxon>
    </lineage>
</organism>
<feature type="non-terminal residue" evidence="1">
    <location>
        <position position="222"/>
    </location>
</feature>
<dbReference type="OrthoDB" id="3257409at2759"/>